<dbReference type="SUPFAM" id="SSF55785">
    <property type="entry name" value="PYP-like sensor domain (PAS domain)"/>
    <property type="match status" value="1"/>
</dbReference>
<dbReference type="SUPFAM" id="SSF46689">
    <property type="entry name" value="Homeodomain-like"/>
    <property type="match status" value="1"/>
</dbReference>
<evidence type="ECO:0000256" key="6">
    <source>
        <dbReference type="ARBA" id="ARBA00023163"/>
    </source>
</evidence>
<dbReference type="Pfam" id="PF25601">
    <property type="entry name" value="AAA_lid_14"/>
    <property type="match status" value="1"/>
</dbReference>
<evidence type="ECO:0000256" key="1">
    <source>
        <dbReference type="ARBA" id="ARBA00022741"/>
    </source>
</evidence>
<reference evidence="11 12" key="1">
    <citation type="submission" date="2018-03" db="EMBL/GenBank/DDBJ databases">
        <title>Alkalicoccus saliphilus sp. nov., isolated from a mineral pool.</title>
        <authorList>
            <person name="Zhao B."/>
        </authorList>
    </citation>
    <scope>NUCLEOTIDE SEQUENCE [LARGE SCALE GENOMIC DNA]</scope>
    <source>
        <strain evidence="11 12">6AG</strain>
    </source>
</reference>
<dbReference type="Pfam" id="PF08448">
    <property type="entry name" value="PAS_4"/>
    <property type="match status" value="1"/>
</dbReference>
<name>A0A2T4U4T9_9BACI</name>
<dbReference type="AlphaFoldDB" id="A0A2T4U4T9"/>
<evidence type="ECO:0000256" key="2">
    <source>
        <dbReference type="ARBA" id="ARBA00022797"/>
    </source>
</evidence>
<dbReference type="SMART" id="SM00091">
    <property type="entry name" value="PAS"/>
    <property type="match status" value="1"/>
</dbReference>
<dbReference type="EMBL" id="PZJJ01000019">
    <property type="protein sequence ID" value="PTL38417.1"/>
    <property type="molecule type" value="Genomic_DNA"/>
</dbReference>
<dbReference type="InterPro" id="IPR030828">
    <property type="entry name" value="HTH_TyrR"/>
</dbReference>
<evidence type="ECO:0000256" key="3">
    <source>
        <dbReference type="ARBA" id="ARBA00022840"/>
    </source>
</evidence>
<dbReference type="InterPro" id="IPR025943">
    <property type="entry name" value="Sigma_54_int_dom_ATP-bd_2"/>
</dbReference>
<dbReference type="CDD" id="cd00009">
    <property type="entry name" value="AAA"/>
    <property type="match status" value="1"/>
</dbReference>
<evidence type="ECO:0000313" key="11">
    <source>
        <dbReference type="EMBL" id="PTL38417.1"/>
    </source>
</evidence>
<keyword evidence="4" id="KW-0805">Transcription regulation</keyword>
<dbReference type="Gene3D" id="3.30.450.20">
    <property type="entry name" value="PAS domain"/>
    <property type="match status" value="1"/>
</dbReference>
<dbReference type="PROSITE" id="PS00676">
    <property type="entry name" value="SIGMA54_INTERACT_2"/>
    <property type="match status" value="1"/>
</dbReference>
<dbReference type="SMART" id="SM00382">
    <property type="entry name" value="AAA"/>
    <property type="match status" value="1"/>
</dbReference>
<proteinExistence type="predicted"/>
<dbReference type="Pfam" id="PF00158">
    <property type="entry name" value="Sigma54_activat"/>
    <property type="match status" value="1"/>
</dbReference>
<dbReference type="GO" id="GO:0006355">
    <property type="term" value="P:regulation of DNA-templated transcription"/>
    <property type="evidence" value="ECO:0007669"/>
    <property type="project" value="InterPro"/>
</dbReference>
<dbReference type="Pfam" id="PF18024">
    <property type="entry name" value="HTH_50"/>
    <property type="match status" value="1"/>
</dbReference>
<dbReference type="SUPFAM" id="SSF52540">
    <property type="entry name" value="P-loop containing nucleoside triphosphate hydrolases"/>
    <property type="match status" value="1"/>
</dbReference>
<sequence length="457" mass="51901">MFQNEVYTSVLNVINDGLYFIDNQGTTLWLNDASEKILDMPRGEMIGKNVVDLERQGIMQPSVTRMVLEKRNTISTIQSSSKERKYMVTGHLITISGEELIMAHSRDITQAVETSNQLEETENLLKLYSQQIRHIQSQKHSQINEQFLGAGKSFTVLMDLIQKAAGVNTTVILTGETGVGKNTVAEQIHELSDRCKHPLVHINCGSIPETLIESELFGYKKGSFTGAHAGGKTGLVTMADKGTLFLDEISELPLHLQPKLLQLLQNKTFLPVGATSVQSADIRIIAATHSDLFEMVQKGTFREDLYYRLNILPIRIPPLREREEDIVSFLHMNLTHFNKKHSQNKSFAPGLIDKLQNYSWPGNIRELENLVERLVITSKFEEITEEDLPEKMRESYAGGAHKYMQEKETLPEAVERMEREIVYQALEKHQTTRRAAEALGITQSAIMRRIKKYDLTY</sequence>
<organism evidence="11 12">
    <name type="scientific">Alkalicoccus saliphilus</name>
    <dbReference type="NCBI Taxonomy" id="200989"/>
    <lineage>
        <taxon>Bacteria</taxon>
        <taxon>Bacillati</taxon>
        <taxon>Bacillota</taxon>
        <taxon>Bacilli</taxon>
        <taxon>Bacillales</taxon>
        <taxon>Bacillaceae</taxon>
        <taxon>Alkalicoccus</taxon>
    </lineage>
</organism>
<dbReference type="GO" id="GO:0005524">
    <property type="term" value="F:ATP binding"/>
    <property type="evidence" value="ECO:0007669"/>
    <property type="project" value="UniProtKB-KW"/>
</dbReference>
<protein>
    <recommendedName>
        <fullName evidence="7">HTH-type transcriptional regulatory protein TyrR</fullName>
    </recommendedName>
</protein>
<evidence type="ECO:0000256" key="4">
    <source>
        <dbReference type="ARBA" id="ARBA00023015"/>
    </source>
</evidence>
<dbReference type="InterPro" id="IPR035965">
    <property type="entry name" value="PAS-like_dom_sf"/>
</dbReference>
<evidence type="ECO:0000256" key="7">
    <source>
        <dbReference type="ARBA" id="ARBA00029500"/>
    </source>
</evidence>
<keyword evidence="1" id="KW-0547">Nucleotide-binding</keyword>
<dbReference type="Proteomes" id="UP000240509">
    <property type="component" value="Unassembled WGS sequence"/>
</dbReference>
<dbReference type="InterPro" id="IPR003593">
    <property type="entry name" value="AAA+_ATPase"/>
</dbReference>
<keyword evidence="6" id="KW-0804">Transcription</keyword>
<dbReference type="CDD" id="cd00130">
    <property type="entry name" value="PAS"/>
    <property type="match status" value="1"/>
</dbReference>
<evidence type="ECO:0000256" key="8">
    <source>
        <dbReference type="SAM" id="Coils"/>
    </source>
</evidence>
<dbReference type="InterPro" id="IPR002078">
    <property type="entry name" value="Sigma_54_int"/>
</dbReference>
<evidence type="ECO:0000256" key="5">
    <source>
        <dbReference type="ARBA" id="ARBA00023125"/>
    </source>
</evidence>
<evidence type="ECO:0000259" key="10">
    <source>
        <dbReference type="PROSITE" id="PS50112"/>
    </source>
</evidence>
<dbReference type="InterPro" id="IPR013656">
    <property type="entry name" value="PAS_4"/>
</dbReference>
<accession>A0A2T4U4T9</accession>
<keyword evidence="8" id="KW-0175">Coiled coil</keyword>
<keyword evidence="12" id="KW-1185">Reference proteome</keyword>
<dbReference type="PROSITE" id="PS00688">
    <property type="entry name" value="SIGMA54_INTERACT_3"/>
    <property type="match status" value="1"/>
</dbReference>
<gene>
    <name evidence="11" type="ORF">C6Y45_11550</name>
</gene>
<dbReference type="PROSITE" id="PS50045">
    <property type="entry name" value="SIGMA54_INTERACT_4"/>
    <property type="match status" value="1"/>
</dbReference>
<keyword evidence="2" id="KW-0058">Aromatic hydrocarbons catabolism</keyword>
<dbReference type="InterPro" id="IPR025944">
    <property type="entry name" value="Sigma_54_int_dom_CS"/>
</dbReference>
<dbReference type="InterPro" id="IPR058031">
    <property type="entry name" value="AAA_lid_NorR"/>
</dbReference>
<keyword evidence="5" id="KW-0238">DNA-binding</keyword>
<dbReference type="OrthoDB" id="9771372at2"/>
<dbReference type="FunFam" id="3.40.50.300:FF:000006">
    <property type="entry name" value="DNA-binding transcriptional regulator NtrC"/>
    <property type="match status" value="1"/>
</dbReference>
<dbReference type="InterPro" id="IPR009057">
    <property type="entry name" value="Homeodomain-like_sf"/>
</dbReference>
<dbReference type="InterPro" id="IPR000014">
    <property type="entry name" value="PAS"/>
</dbReference>
<dbReference type="GO" id="GO:0003677">
    <property type="term" value="F:DNA binding"/>
    <property type="evidence" value="ECO:0007669"/>
    <property type="project" value="UniProtKB-KW"/>
</dbReference>
<dbReference type="Gene3D" id="1.10.8.60">
    <property type="match status" value="1"/>
</dbReference>
<dbReference type="NCBIfam" id="TIGR00229">
    <property type="entry name" value="sensory_box"/>
    <property type="match status" value="1"/>
</dbReference>
<feature type="domain" description="PAS" evidence="10">
    <location>
        <begin position="3"/>
        <end position="51"/>
    </location>
</feature>
<evidence type="ECO:0000259" key="9">
    <source>
        <dbReference type="PROSITE" id="PS50045"/>
    </source>
</evidence>
<feature type="domain" description="Sigma-54 factor interaction" evidence="9">
    <location>
        <begin position="147"/>
        <end position="376"/>
    </location>
</feature>
<dbReference type="InterPro" id="IPR025662">
    <property type="entry name" value="Sigma_54_int_dom_ATP-bd_1"/>
</dbReference>
<dbReference type="PROSITE" id="PS50112">
    <property type="entry name" value="PAS"/>
    <property type="match status" value="1"/>
</dbReference>
<comment type="caution">
    <text evidence="11">The sequence shown here is derived from an EMBL/GenBank/DDBJ whole genome shotgun (WGS) entry which is preliminary data.</text>
</comment>
<evidence type="ECO:0000313" key="12">
    <source>
        <dbReference type="Proteomes" id="UP000240509"/>
    </source>
</evidence>
<dbReference type="PANTHER" id="PTHR32071:SF57">
    <property type="entry name" value="C4-DICARBOXYLATE TRANSPORT TRANSCRIPTIONAL REGULATORY PROTEIN DCTD"/>
    <property type="match status" value="1"/>
</dbReference>
<dbReference type="InterPro" id="IPR027417">
    <property type="entry name" value="P-loop_NTPase"/>
</dbReference>
<dbReference type="PROSITE" id="PS00675">
    <property type="entry name" value="SIGMA54_INTERACT_1"/>
    <property type="match status" value="1"/>
</dbReference>
<keyword evidence="3" id="KW-0067">ATP-binding</keyword>
<dbReference type="PANTHER" id="PTHR32071">
    <property type="entry name" value="TRANSCRIPTIONAL REGULATORY PROTEIN"/>
    <property type="match status" value="1"/>
</dbReference>
<dbReference type="Gene3D" id="1.10.10.60">
    <property type="entry name" value="Homeodomain-like"/>
    <property type="match status" value="1"/>
</dbReference>
<dbReference type="Gene3D" id="3.40.50.300">
    <property type="entry name" value="P-loop containing nucleotide triphosphate hydrolases"/>
    <property type="match status" value="1"/>
</dbReference>
<feature type="coiled-coil region" evidence="8">
    <location>
        <begin position="111"/>
        <end position="138"/>
    </location>
</feature>